<dbReference type="PROSITE" id="PS51456">
    <property type="entry name" value="MYOSIN_MOTOR"/>
    <property type="match status" value="1"/>
</dbReference>
<keyword evidence="3 6" id="KW-0518">Myosin</keyword>
<dbReference type="GO" id="GO:0005737">
    <property type="term" value="C:cytoplasm"/>
    <property type="evidence" value="ECO:0007669"/>
    <property type="project" value="TreeGrafter"/>
</dbReference>
<evidence type="ECO:0000256" key="6">
    <source>
        <dbReference type="PROSITE-ProRule" id="PRU00782"/>
    </source>
</evidence>
<sequence>MVQLDFSTAGTVPDGGVPDMTRLTVLNEDVINRNLKERYVKDHIYTYTGSILVAVNPYKAIDIYSQIQFHCCSNIKPRRDWSDNFTNSNIKPRRDWSDNFTKSKQSYCRKRNETGGWHYIE</sequence>
<evidence type="ECO:0000313" key="9">
    <source>
        <dbReference type="Proteomes" id="UP001458880"/>
    </source>
</evidence>
<keyword evidence="2" id="KW-0067">ATP-binding</keyword>
<feature type="domain" description="Myosin motor" evidence="7">
    <location>
        <begin position="15"/>
        <end position="121"/>
    </location>
</feature>
<dbReference type="GO" id="GO:0016459">
    <property type="term" value="C:myosin complex"/>
    <property type="evidence" value="ECO:0007669"/>
    <property type="project" value="UniProtKB-KW"/>
</dbReference>
<organism evidence="8 9">
    <name type="scientific">Popillia japonica</name>
    <name type="common">Japanese beetle</name>
    <dbReference type="NCBI Taxonomy" id="7064"/>
    <lineage>
        <taxon>Eukaryota</taxon>
        <taxon>Metazoa</taxon>
        <taxon>Ecdysozoa</taxon>
        <taxon>Arthropoda</taxon>
        <taxon>Hexapoda</taxon>
        <taxon>Insecta</taxon>
        <taxon>Pterygota</taxon>
        <taxon>Neoptera</taxon>
        <taxon>Endopterygota</taxon>
        <taxon>Coleoptera</taxon>
        <taxon>Polyphaga</taxon>
        <taxon>Scarabaeiformia</taxon>
        <taxon>Scarabaeidae</taxon>
        <taxon>Rutelinae</taxon>
        <taxon>Popillia</taxon>
    </lineage>
</organism>
<dbReference type="SUPFAM" id="SSF52540">
    <property type="entry name" value="P-loop containing nucleoside triphosphate hydrolases"/>
    <property type="match status" value="1"/>
</dbReference>
<accession>A0AAW1IF54</accession>
<keyword evidence="5 6" id="KW-0009">Actin-binding</keyword>
<comment type="similarity">
    <text evidence="6">Belongs to the TRAFAC class myosin-kinesin ATPase superfamily. Myosin family.</text>
</comment>
<dbReference type="PANTHER" id="PTHR13140:SF561">
    <property type="entry name" value="MIP31562P1"/>
    <property type="match status" value="1"/>
</dbReference>
<dbReference type="Gene3D" id="3.40.850.10">
    <property type="entry name" value="Kinesin motor domain"/>
    <property type="match status" value="1"/>
</dbReference>
<protein>
    <submittedName>
        <fullName evidence="8">Myosin head (Motor domain)</fullName>
    </submittedName>
</protein>
<keyword evidence="1" id="KW-0547">Nucleotide-binding</keyword>
<comment type="caution">
    <text evidence="6">Lacks conserved residue(s) required for the propagation of feature annotation.</text>
</comment>
<name>A0AAW1IF54_POPJA</name>
<evidence type="ECO:0000313" key="8">
    <source>
        <dbReference type="EMBL" id="KAK9688220.1"/>
    </source>
</evidence>
<dbReference type="GO" id="GO:0005524">
    <property type="term" value="F:ATP binding"/>
    <property type="evidence" value="ECO:0007669"/>
    <property type="project" value="UniProtKB-KW"/>
</dbReference>
<dbReference type="Pfam" id="PF00063">
    <property type="entry name" value="Myosin_head"/>
    <property type="match status" value="1"/>
</dbReference>
<dbReference type="GO" id="GO:0051015">
    <property type="term" value="F:actin filament binding"/>
    <property type="evidence" value="ECO:0007669"/>
    <property type="project" value="TreeGrafter"/>
</dbReference>
<dbReference type="Proteomes" id="UP001458880">
    <property type="component" value="Unassembled WGS sequence"/>
</dbReference>
<comment type="caution">
    <text evidence="8">The sequence shown here is derived from an EMBL/GenBank/DDBJ whole genome shotgun (WGS) entry which is preliminary data.</text>
</comment>
<dbReference type="InterPro" id="IPR036961">
    <property type="entry name" value="Kinesin_motor_dom_sf"/>
</dbReference>
<evidence type="ECO:0000256" key="3">
    <source>
        <dbReference type="ARBA" id="ARBA00023123"/>
    </source>
</evidence>
<dbReference type="GO" id="GO:0000146">
    <property type="term" value="F:microfilament motor activity"/>
    <property type="evidence" value="ECO:0007669"/>
    <property type="project" value="TreeGrafter"/>
</dbReference>
<evidence type="ECO:0000256" key="5">
    <source>
        <dbReference type="ARBA" id="ARBA00023203"/>
    </source>
</evidence>
<evidence type="ECO:0000259" key="7">
    <source>
        <dbReference type="PROSITE" id="PS51456"/>
    </source>
</evidence>
<dbReference type="EMBL" id="JASPKY010000601">
    <property type="protein sequence ID" value="KAK9688220.1"/>
    <property type="molecule type" value="Genomic_DNA"/>
</dbReference>
<evidence type="ECO:0000256" key="1">
    <source>
        <dbReference type="ARBA" id="ARBA00022741"/>
    </source>
</evidence>
<keyword evidence="4" id="KW-0505">Motor protein</keyword>
<dbReference type="AlphaFoldDB" id="A0AAW1IF54"/>
<dbReference type="PANTHER" id="PTHR13140">
    <property type="entry name" value="MYOSIN"/>
    <property type="match status" value="1"/>
</dbReference>
<dbReference type="InterPro" id="IPR027417">
    <property type="entry name" value="P-loop_NTPase"/>
</dbReference>
<dbReference type="GO" id="GO:0016020">
    <property type="term" value="C:membrane"/>
    <property type="evidence" value="ECO:0007669"/>
    <property type="project" value="TreeGrafter"/>
</dbReference>
<reference evidence="8 9" key="1">
    <citation type="journal article" date="2024" name="BMC Genomics">
        <title>De novo assembly and annotation of Popillia japonica's genome with initial clues to its potential as an invasive pest.</title>
        <authorList>
            <person name="Cucini C."/>
            <person name="Boschi S."/>
            <person name="Funari R."/>
            <person name="Cardaioli E."/>
            <person name="Iannotti N."/>
            <person name="Marturano G."/>
            <person name="Paoli F."/>
            <person name="Bruttini M."/>
            <person name="Carapelli A."/>
            <person name="Frati F."/>
            <person name="Nardi F."/>
        </authorList>
    </citation>
    <scope>NUCLEOTIDE SEQUENCE [LARGE SCALE GENOMIC DNA]</scope>
    <source>
        <strain evidence="8">DMR45628</strain>
    </source>
</reference>
<proteinExistence type="inferred from homology"/>
<gene>
    <name evidence="8" type="ORF">QE152_g35697</name>
</gene>
<keyword evidence="9" id="KW-1185">Reference proteome</keyword>
<dbReference type="InterPro" id="IPR001609">
    <property type="entry name" value="Myosin_head_motor_dom-like"/>
</dbReference>
<dbReference type="GO" id="GO:0007015">
    <property type="term" value="P:actin filament organization"/>
    <property type="evidence" value="ECO:0007669"/>
    <property type="project" value="TreeGrafter"/>
</dbReference>
<evidence type="ECO:0000256" key="2">
    <source>
        <dbReference type="ARBA" id="ARBA00022840"/>
    </source>
</evidence>
<evidence type="ECO:0000256" key="4">
    <source>
        <dbReference type="ARBA" id="ARBA00023175"/>
    </source>
</evidence>